<dbReference type="PIRSF" id="PIRSF038953">
    <property type="entry name" value="SigI"/>
    <property type="match status" value="1"/>
</dbReference>
<evidence type="ECO:0000256" key="5">
    <source>
        <dbReference type="ARBA" id="ARBA00023163"/>
    </source>
</evidence>
<evidence type="ECO:0000313" key="8">
    <source>
        <dbReference type="EMBL" id="PKR78239.1"/>
    </source>
</evidence>
<accession>A0A2I0QVC0</accession>
<sequence>MYTRRKKKEDVSLEEQVLAVQAGDEETRHHLLSNYQPFIATCVSKVCKRYIDPKMDDEFSVGMMAFNDAIDSYSEDKGSTFLSFARLVITRKVIDYIRFESQDVQILSLDESTGEQDDDTNAQWKMTDAAKQAFQSDEESWYRQMEIEEYSKKLKEFKVSFSELSRISPKHQDARETAKNIARIVYENQEIRDYVLSKKRLPIKQLETYVDVSKKTIERNRKFILAIFVLYCEDYTYLKEYVKGVSG</sequence>
<keyword evidence="9" id="KW-1185">Reference proteome</keyword>
<keyword evidence="1 6" id="KW-0963">Cytoplasm</keyword>
<keyword evidence="4 6" id="KW-0238">DNA-binding</keyword>
<dbReference type="PANTHER" id="PTHR30385:SF6">
    <property type="entry name" value="RNA POLYMERASE SIGMA FACTOR SIGI"/>
    <property type="match status" value="1"/>
</dbReference>
<dbReference type="InterPro" id="IPR007627">
    <property type="entry name" value="RNA_pol_sigma70_r2"/>
</dbReference>
<dbReference type="HAMAP" id="MF_02064">
    <property type="entry name" value="Sigma70_SigI"/>
    <property type="match status" value="1"/>
</dbReference>
<dbReference type="GO" id="GO:0016987">
    <property type="term" value="F:sigma factor activity"/>
    <property type="evidence" value="ECO:0007669"/>
    <property type="project" value="UniProtKB-UniRule"/>
</dbReference>
<evidence type="ECO:0000313" key="9">
    <source>
        <dbReference type="Proteomes" id="UP000243524"/>
    </source>
</evidence>
<organism evidence="8 9">
    <name type="scientific">Halalkalibacillus sediminis</name>
    <dbReference type="NCBI Taxonomy" id="2018042"/>
    <lineage>
        <taxon>Bacteria</taxon>
        <taxon>Bacillati</taxon>
        <taxon>Bacillota</taxon>
        <taxon>Bacilli</taxon>
        <taxon>Bacillales</taxon>
        <taxon>Bacillaceae</taxon>
        <taxon>Halalkalibacillus</taxon>
    </lineage>
</organism>
<comment type="subunit">
    <text evidence="6">Interacts with RsgI.</text>
</comment>
<dbReference type="Proteomes" id="UP000243524">
    <property type="component" value="Unassembled WGS sequence"/>
</dbReference>
<dbReference type="OrthoDB" id="3190733at2"/>
<evidence type="ECO:0000256" key="4">
    <source>
        <dbReference type="ARBA" id="ARBA00023125"/>
    </source>
</evidence>
<evidence type="ECO:0000256" key="2">
    <source>
        <dbReference type="ARBA" id="ARBA00023015"/>
    </source>
</evidence>
<dbReference type="InterPro" id="IPR014244">
    <property type="entry name" value="RNA_pol_sigma-I"/>
</dbReference>
<comment type="similarity">
    <text evidence="6">Belongs to the sigma-70 factor family. SigI subfamily.</text>
</comment>
<keyword evidence="5 6" id="KW-0804">Transcription</keyword>
<comment type="activity regulation">
    <text evidence="6">Negatively regulated by the anti-sigma-I factor RsgI.</text>
</comment>
<protein>
    <recommendedName>
        <fullName evidence="6">RNA polymerase sigma factor SigI</fullName>
    </recommendedName>
</protein>
<dbReference type="GO" id="GO:0003677">
    <property type="term" value="F:DNA binding"/>
    <property type="evidence" value="ECO:0007669"/>
    <property type="project" value="UniProtKB-UniRule"/>
</dbReference>
<dbReference type="AlphaFoldDB" id="A0A2I0QVC0"/>
<dbReference type="Pfam" id="PF04542">
    <property type="entry name" value="Sigma70_r2"/>
    <property type="match status" value="1"/>
</dbReference>
<proteinExistence type="inferred from homology"/>
<dbReference type="GO" id="GO:0006352">
    <property type="term" value="P:DNA-templated transcription initiation"/>
    <property type="evidence" value="ECO:0007669"/>
    <property type="project" value="UniProtKB-UniRule"/>
</dbReference>
<evidence type="ECO:0000256" key="6">
    <source>
        <dbReference type="HAMAP-Rule" id="MF_02064"/>
    </source>
</evidence>
<keyword evidence="6" id="KW-0346">Stress response</keyword>
<name>A0A2I0QVC0_9BACI</name>
<gene>
    <name evidence="6 8" type="primary">sigI</name>
    <name evidence="8" type="ORF">CEY16_00325</name>
</gene>
<dbReference type="GO" id="GO:0005737">
    <property type="term" value="C:cytoplasm"/>
    <property type="evidence" value="ECO:0007669"/>
    <property type="project" value="UniProtKB-SubCell"/>
</dbReference>
<dbReference type="SUPFAM" id="SSF88946">
    <property type="entry name" value="Sigma2 domain of RNA polymerase sigma factors"/>
    <property type="match status" value="1"/>
</dbReference>
<reference evidence="8 9" key="1">
    <citation type="submission" date="2017-06" db="EMBL/GenBank/DDBJ databases">
        <title>the draft geome sequence of Illustriluteabacillus marina B3227.</title>
        <authorList>
            <person name="He R.-H."/>
            <person name="Du Z.-J."/>
        </authorList>
    </citation>
    <scope>NUCLEOTIDE SEQUENCE [LARGE SCALE GENOMIC DNA]</scope>
    <source>
        <strain evidence="8 9">B3227</strain>
    </source>
</reference>
<dbReference type="RefSeq" id="WP_101329911.1">
    <property type="nucleotide sequence ID" value="NZ_PJNH01000001.1"/>
</dbReference>
<comment type="subcellular location">
    <subcellularLocation>
        <location evidence="6">Cytoplasm</location>
    </subcellularLocation>
</comment>
<feature type="domain" description="RNA polymerase sigma-70 region 2" evidence="7">
    <location>
        <begin position="34"/>
        <end position="99"/>
    </location>
</feature>
<feature type="DNA-binding region" description="H-T-H motif" evidence="6">
    <location>
        <begin position="203"/>
        <end position="222"/>
    </location>
</feature>
<dbReference type="PANTHER" id="PTHR30385">
    <property type="entry name" value="SIGMA FACTOR F FLAGELLAR"/>
    <property type="match status" value="1"/>
</dbReference>
<evidence type="ECO:0000256" key="3">
    <source>
        <dbReference type="ARBA" id="ARBA00023082"/>
    </source>
</evidence>
<evidence type="ECO:0000259" key="7">
    <source>
        <dbReference type="Pfam" id="PF04542"/>
    </source>
</evidence>
<dbReference type="EMBL" id="PJNH01000001">
    <property type="protein sequence ID" value="PKR78239.1"/>
    <property type="molecule type" value="Genomic_DNA"/>
</dbReference>
<comment type="caution">
    <text evidence="8">The sequence shown here is derived from an EMBL/GenBank/DDBJ whole genome shotgun (WGS) entry which is preliminary data.</text>
</comment>
<evidence type="ECO:0000256" key="1">
    <source>
        <dbReference type="ARBA" id="ARBA00022490"/>
    </source>
</evidence>
<dbReference type="InterPro" id="IPR013325">
    <property type="entry name" value="RNA_pol_sigma_r2"/>
</dbReference>
<dbReference type="Gene3D" id="1.10.1740.10">
    <property type="match status" value="1"/>
</dbReference>
<feature type="short sequence motif" description="Polymerase core binding" evidence="6">
    <location>
        <begin position="57"/>
        <end position="70"/>
    </location>
</feature>
<keyword evidence="3 6" id="KW-0731">Sigma factor</keyword>
<keyword evidence="2 6" id="KW-0805">Transcription regulation</keyword>
<comment type="function">
    <text evidence="6">Sigma factors are initiation factors that promote the attachment of RNA polymerase to specific initiation sites and are then released.</text>
</comment>
<dbReference type="NCBIfam" id="TIGR02895">
    <property type="entry name" value="spore_sigI"/>
    <property type="match status" value="1"/>
</dbReference>